<evidence type="ECO:0000313" key="4">
    <source>
        <dbReference type="Proteomes" id="UP001162044"/>
    </source>
</evidence>
<organism evidence="1 4">
    <name type="scientific">Providencia rettgeri</name>
    <dbReference type="NCBI Taxonomy" id="587"/>
    <lineage>
        <taxon>Bacteria</taxon>
        <taxon>Pseudomonadati</taxon>
        <taxon>Pseudomonadota</taxon>
        <taxon>Gammaproteobacteria</taxon>
        <taxon>Enterobacterales</taxon>
        <taxon>Morganellaceae</taxon>
        <taxon>Providencia</taxon>
    </lineage>
</organism>
<evidence type="ECO:0000313" key="3">
    <source>
        <dbReference type="Proteomes" id="UP000254208"/>
    </source>
</evidence>
<accession>A0A1B8SWY9</accession>
<evidence type="ECO:0000313" key="1">
    <source>
        <dbReference type="EMBL" id="MDH2303938.1"/>
    </source>
</evidence>
<reference evidence="2 3" key="1">
    <citation type="submission" date="2018-06" db="EMBL/GenBank/DDBJ databases">
        <authorList>
            <consortium name="Pathogen Informatics"/>
            <person name="Doyle S."/>
        </authorList>
    </citation>
    <scope>NUCLEOTIDE SEQUENCE [LARGE SCALE GENOMIC DNA]</scope>
    <source>
        <strain evidence="2 3">NCTC11801</strain>
    </source>
</reference>
<dbReference type="Pfam" id="PF13591">
    <property type="entry name" value="MerR_2"/>
    <property type="match status" value="1"/>
</dbReference>
<evidence type="ECO:0000313" key="2">
    <source>
        <dbReference type="EMBL" id="SUC31864.1"/>
    </source>
</evidence>
<proteinExistence type="predicted"/>
<reference evidence="1" key="3">
    <citation type="submission" date="2023-10" db="EMBL/GenBank/DDBJ databases">
        <title>Analysis of Resistance Genes of Carbapenem-resistant Providencia rettgeri.</title>
        <authorList>
            <person name="Liu M."/>
        </authorList>
    </citation>
    <scope>NUCLEOTIDE SEQUENCE</scope>
    <source>
        <strain evidence="1">QITACRE101</strain>
    </source>
</reference>
<dbReference type="OMA" id="DWPGIAM"/>
<dbReference type="Proteomes" id="UP001162044">
    <property type="component" value="Unassembled WGS sequence"/>
</dbReference>
<name>A0A1B8SWY9_PRORE</name>
<dbReference type="AlphaFoldDB" id="A0A1B8SWY9"/>
<dbReference type="EMBL" id="UGTZ01000001">
    <property type="protein sequence ID" value="SUC31864.1"/>
    <property type="molecule type" value="Genomic_DNA"/>
</dbReference>
<dbReference type="Gene3D" id="1.10.1660.10">
    <property type="match status" value="1"/>
</dbReference>
<protein>
    <submittedName>
        <fullName evidence="1">Chaperone modulator CbpM</fullName>
    </submittedName>
    <submittedName>
        <fullName evidence="2">Chaperone modulatory protein CbpM</fullName>
    </submittedName>
</protein>
<reference evidence="1" key="2">
    <citation type="submission" date="2023-04" db="EMBL/GenBank/DDBJ databases">
        <authorList>
            <person name="Li W."/>
        </authorList>
    </citation>
    <scope>NUCLEOTIDE SEQUENCE</scope>
    <source>
        <strain evidence="1">QITACRE101</strain>
    </source>
</reference>
<dbReference type="Proteomes" id="UP000254208">
    <property type="component" value="Unassembled WGS sequence"/>
</dbReference>
<dbReference type="RefSeq" id="WP_004910002.1">
    <property type="nucleotide sequence ID" value="NZ_ABEXOA020000070.1"/>
</dbReference>
<dbReference type="OrthoDB" id="5567704at2"/>
<gene>
    <name evidence="2" type="primary">cbpM</name>
    <name evidence="2" type="ORF">NCTC11801_02831</name>
    <name evidence="1" type="ORF">QDQ51_00700</name>
</gene>
<dbReference type="EMBL" id="JARVQW010000001">
    <property type="protein sequence ID" value="MDH2303938.1"/>
    <property type="molecule type" value="Genomic_DNA"/>
</dbReference>
<sequence>MEQFTSLTVIDFCIHTGIAEEELREIVGLGIVQPIETANEWLFDDHAVIIVRRAVRLYHELEIDWPGIAMAMSLMEQNERLQRENEMLRLQLKRFIG</sequence>
<dbReference type="GeneID" id="93673643"/>